<evidence type="ECO:0000256" key="6">
    <source>
        <dbReference type="ARBA" id="ARBA00029447"/>
    </source>
</evidence>
<evidence type="ECO:0000259" key="11">
    <source>
        <dbReference type="PROSITE" id="PS50885"/>
    </source>
</evidence>
<feature type="domain" description="Methyl-accepting transducer" evidence="10">
    <location>
        <begin position="380"/>
        <end position="616"/>
    </location>
</feature>
<keyword evidence="3 9" id="KW-1133">Transmembrane helix</keyword>
<organism evidence="12 13">
    <name type="scientific">Ferrimonas sediminicola</name>
    <dbReference type="NCBI Taxonomy" id="2569538"/>
    <lineage>
        <taxon>Bacteria</taxon>
        <taxon>Pseudomonadati</taxon>
        <taxon>Pseudomonadota</taxon>
        <taxon>Gammaproteobacteria</taxon>
        <taxon>Alteromonadales</taxon>
        <taxon>Ferrimonadaceae</taxon>
        <taxon>Ferrimonas</taxon>
    </lineage>
</organism>
<proteinExistence type="inferred from homology"/>
<feature type="coiled-coil region" evidence="8">
    <location>
        <begin position="238"/>
        <end position="265"/>
    </location>
</feature>
<dbReference type="PRINTS" id="PR00260">
    <property type="entry name" value="CHEMTRNSDUCR"/>
</dbReference>
<dbReference type="Gene3D" id="1.10.287.950">
    <property type="entry name" value="Methyl-accepting chemotaxis protein"/>
    <property type="match status" value="1"/>
</dbReference>
<comment type="similarity">
    <text evidence="6">Belongs to the methyl-accepting chemotaxis (MCP) protein family.</text>
</comment>
<dbReference type="OrthoDB" id="7024925at2"/>
<dbReference type="InterPro" id="IPR004090">
    <property type="entry name" value="Chemotax_Me-accpt_rcpt"/>
</dbReference>
<feature type="transmembrane region" description="Helical" evidence="9">
    <location>
        <begin position="301"/>
        <end position="319"/>
    </location>
</feature>
<dbReference type="InterPro" id="IPR003660">
    <property type="entry name" value="HAMP_dom"/>
</dbReference>
<accession>A0A4U1BBX4</accession>
<dbReference type="AlphaFoldDB" id="A0A4U1BBX4"/>
<keyword evidence="5 7" id="KW-0807">Transducer</keyword>
<dbReference type="SMART" id="SM00283">
    <property type="entry name" value="MA"/>
    <property type="match status" value="1"/>
</dbReference>
<dbReference type="Gene3D" id="6.10.340.10">
    <property type="match status" value="1"/>
</dbReference>
<gene>
    <name evidence="12" type="ORF">FCL40_14470</name>
</gene>
<dbReference type="GO" id="GO:0007165">
    <property type="term" value="P:signal transduction"/>
    <property type="evidence" value="ECO:0007669"/>
    <property type="project" value="UniProtKB-KW"/>
</dbReference>
<evidence type="ECO:0000256" key="2">
    <source>
        <dbReference type="ARBA" id="ARBA00022692"/>
    </source>
</evidence>
<dbReference type="InterPro" id="IPR004089">
    <property type="entry name" value="MCPsignal_dom"/>
</dbReference>
<evidence type="ECO:0000313" key="12">
    <source>
        <dbReference type="EMBL" id="TKB47943.1"/>
    </source>
</evidence>
<reference evidence="12 13" key="1">
    <citation type="submission" date="2019-04" db="EMBL/GenBank/DDBJ databases">
        <authorList>
            <person name="Hwang J.C."/>
        </authorList>
    </citation>
    <scope>NUCLEOTIDE SEQUENCE [LARGE SCALE GENOMIC DNA]</scope>
    <source>
        <strain evidence="12 13">IMCC35001</strain>
    </source>
</reference>
<dbReference type="GO" id="GO:0016020">
    <property type="term" value="C:membrane"/>
    <property type="evidence" value="ECO:0007669"/>
    <property type="project" value="UniProtKB-SubCell"/>
</dbReference>
<evidence type="ECO:0000256" key="7">
    <source>
        <dbReference type="PROSITE-ProRule" id="PRU00284"/>
    </source>
</evidence>
<dbReference type="Pfam" id="PF00015">
    <property type="entry name" value="MCPsignal"/>
    <property type="match status" value="1"/>
</dbReference>
<dbReference type="PROSITE" id="PS50111">
    <property type="entry name" value="CHEMOTAXIS_TRANSDUC_2"/>
    <property type="match status" value="1"/>
</dbReference>
<dbReference type="SUPFAM" id="SSF58104">
    <property type="entry name" value="Methyl-accepting chemotaxis protein (MCP) signaling domain"/>
    <property type="match status" value="1"/>
</dbReference>
<protein>
    <submittedName>
        <fullName evidence="12">Methyl-accepting chemotaxis protein</fullName>
    </submittedName>
</protein>
<feature type="domain" description="HAMP" evidence="11">
    <location>
        <begin position="322"/>
        <end position="375"/>
    </location>
</feature>
<dbReference type="GO" id="GO:0006935">
    <property type="term" value="P:chemotaxis"/>
    <property type="evidence" value="ECO:0007669"/>
    <property type="project" value="InterPro"/>
</dbReference>
<dbReference type="PROSITE" id="PS50885">
    <property type="entry name" value="HAMP"/>
    <property type="match status" value="1"/>
</dbReference>
<comment type="subcellular location">
    <subcellularLocation>
        <location evidence="1">Membrane</location>
        <topology evidence="1">Multi-pass membrane protein</topology>
    </subcellularLocation>
</comment>
<dbReference type="EMBL" id="SWCI01000011">
    <property type="protein sequence ID" value="TKB47943.1"/>
    <property type="molecule type" value="Genomic_DNA"/>
</dbReference>
<name>A0A4U1BBX4_9GAMM</name>
<evidence type="ECO:0000256" key="8">
    <source>
        <dbReference type="SAM" id="Coils"/>
    </source>
</evidence>
<evidence type="ECO:0000256" key="3">
    <source>
        <dbReference type="ARBA" id="ARBA00022989"/>
    </source>
</evidence>
<keyword evidence="2 9" id="KW-0812">Transmembrane</keyword>
<evidence type="ECO:0000256" key="9">
    <source>
        <dbReference type="SAM" id="Phobius"/>
    </source>
</evidence>
<dbReference type="Proteomes" id="UP000305674">
    <property type="component" value="Unassembled WGS sequence"/>
</dbReference>
<evidence type="ECO:0000313" key="13">
    <source>
        <dbReference type="Proteomes" id="UP000305674"/>
    </source>
</evidence>
<evidence type="ECO:0000256" key="5">
    <source>
        <dbReference type="ARBA" id="ARBA00023224"/>
    </source>
</evidence>
<comment type="caution">
    <text evidence="12">The sequence shown here is derived from an EMBL/GenBank/DDBJ whole genome shotgun (WGS) entry which is preliminary data.</text>
</comment>
<keyword evidence="8" id="KW-0175">Coiled coil</keyword>
<sequence>MEKSPMKTKTHALVSSALLLLTAATLLVAQLYSNQQRERIDRQARASADLHQAFKARLLEPVNLYLSQGNAQMLTESGHGAQALLARLDTFPEDLTRAPRARLEAFGRKLAGNYRSAGKLAGDPRGLLSNAERNLLAYGRYLGQYAQQGRDQNPQAADALLSASLALPQLVYTLAADTPLDKLARGEPVSPQALAALETWANHLDTLPLLGLAEESKQDQGSALLDEDQAEDPGEEYRDELVSLARRYRQELANTESTLASLRTMRAALHQDLTQMQGSLATLEQARLARAAAIKLKLNSLMIGISVALVVLALAMAWVQYRIVVRPLEQLLAAFSRLVQSGRRDAMTTTDSSAETNQVAIQFNQLLQQMAHRDRQAQRQMTEVSGRLQSLVEEITAVATMASEQQADVQQARESSRVLERLAGEVDAASGAVAEGARETDLAMTQGLKQLGSLSQLSQQTSREIDVSQQALSNLSSSVTDVTAILDTISGIAEQTNLLALNAAIEAARAGEQGRGFAVVADEVRNLSTRTQSSLQEILGILNQLGGAKDSLQGHMTRIRQAATHQLGQTELLKSELEKARTQAEQAAVASRQSSVSAHQQAEQLKAFDGQMSSLNRQSQASLERNRAIAEAVAHQASSIEAILGAQG</sequence>
<dbReference type="GO" id="GO:0004888">
    <property type="term" value="F:transmembrane signaling receptor activity"/>
    <property type="evidence" value="ECO:0007669"/>
    <property type="project" value="InterPro"/>
</dbReference>
<keyword evidence="4 9" id="KW-0472">Membrane</keyword>
<dbReference type="PANTHER" id="PTHR32089:SF119">
    <property type="entry name" value="METHYL-ACCEPTING CHEMOTAXIS PROTEIN CTPL"/>
    <property type="match status" value="1"/>
</dbReference>
<evidence type="ECO:0000259" key="10">
    <source>
        <dbReference type="PROSITE" id="PS50111"/>
    </source>
</evidence>
<evidence type="ECO:0000256" key="1">
    <source>
        <dbReference type="ARBA" id="ARBA00004141"/>
    </source>
</evidence>
<evidence type="ECO:0000256" key="4">
    <source>
        <dbReference type="ARBA" id="ARBA00023136"/>
    </source>
</evidence>
<dbReference type="PANTHER" id="PTHR32089">
    <property type="entry name" value="METHYL-ACCEPTING CHEMOTAXIS PROTEIN MCPB"/>
    <property type="match status" value="1"/>
</dbReference>
<keyword evidence="13" id="KW-1185">Reference proteome</keyword>